<name>A0A4Z0BX17_9BURK</name>
<dbReference type="Gene3D" id="3.40.50.850">
    <property type="entry name" value="Isochorismatase-like"/>
    <property type="match status" value="1"/>
</dbReference>
<dbReference type="Proteomes" id="UP000298180">
    <property type="component" value="Unassembled WGS sequence"/>
</dbReference>
<evidence type="ECO:0000313" key="3">
    <source>
        <dbReference type="EMBL" id="TFZ02565.1"/>
    </source>
</evidence>
<dbReference type="RefSeq" id="WP_135264090.1">
    <property type="nucleotide sequence ID" value="NZ_SMLM01000002.1"/>
</dbReference>
<evidence type="ECO:0000256" key="1">
    <source>
        <dbReference type="ARBA" id="ARBA00022801"/>
    </source>
</evidence>
<gene>
    <name evidence="3" type="ORF">EZ313_15000</name>
</gene>
<dbReference type="InterPro" id="IPR000868">
    <property type="entry name" value="Isochorismatase-like_dom"/>
</dbReference>
<protein>
    <submittedName>
        <fullName evidence="3">Cysteine hydrolase</fullName>
    </submittedName>
</protein>
<dbReference type="OrthoDB" id="9781985at2"/>
<dbReference type="CDD" id="cd00431">
    <property type="entry name" value="cysteine_hydrolases"/>
    <property type="match status" value="1"/>
</dbReference>
<comment type="caution">
    <text evidence="3">The sequence shown here is derived from an EMBL/GenBank/DDBJ whole genome shotgun (WGS) entry which is preliminary data.</text>
</comment>
<dbReference type="PANTHER" id="PTHR43540:SF6">
    <property type="entry name" value="ISOCHORISMATASE-LIKE DOMAIN-CONTAINING PROTEIN"/>
    <property type="match status" value="1"/>
</dbReference>
<evidence type="ECO:0000313" key="4">
    <source>
        <dbReference type="Proteomes" id="UP000298180"/>
    </source>
</evidence>
<reference evidence="3 4" key="1">
    <citation type="submission" date="2019-03" db="EMBL/GenBank/DDBJ databases">
        <title>Ramlibacter henchirensis DSM 14656, whole genome shotgun sequence.</title>
        <authorList>
            <person name="Zhang X."/>
            <person name="Feng G."/>
            <person name="Zhu H."/>
        </authorList>
    </citation>
    <scope>NUCLEOTIDE SEQUENCE [LARGE SCALE GENOMIC DNA]</scope>
    <source>
        <strain evidence="3 4">DSM 14656</strain>
    </source>
</reference>
<dbReference type="InterPro" id="IPR036380">
    <property type="entry name" value="Isochorismatase-like_sf"/>
</dbReference>
<dbReference type="Pfam" id="PF00857">
    <property type="entry name" value="Isochorismatase"/>
    <property type="match status" value="1"/>
</dbReference>
<dbReference type="EMBL" id="SMLM01000002">
    <property type="protein sequence ID" value="TFZ02565.1"/>
    <property type="molecule type" value="Genomic_DNA"/>
</dbReference>
<proteinExistence type="predicted"/>
<accession>A0A4Z0BX17</accession>
<organism evidence="3 4">
    <name type="scientific">Ramlibacter henchirensis</name>
    <dbReference type="NCBI Taxonomy" id="204072"/>
    <lineage>
        <taxon>Bacteria</taxon>
        <taxon>Pseudomonadati</taxon>
        <taxon>Pseudomonadota</taxon>
        <taxon>Betaproteobacteria</taxon>
        <taxon>Burkholderiales</taxon>
        <taxon>Comamonadaceae</taxon>
        <taxon>Ramlibacter</taxon>
    </lineage>
</organism>
<dbReference type="SUPFAM" id="SSF52499">
    <property type="entry name" value="Isochorismatase-like hydrolases"/>
    <property type="match status" value="1"/>
</dbReference>
<sequence>MTQEVLRTLEEQLRPAHTALVVVDMQNDFCAEGGYLQRTRAASSENPIRVDENERIAERIGRLAAEARRAGATVVWLRSVYDFKHLAPAHIAKREGEGCCMEGSWGADWFRIEPAEGDIVVTKHTFSGFHETDLHERLQARGIRTLVMTGVATNVCVDSTLRHGFFLGYNIVVAEDCVGSGNQAGHEGTLATVRVNFGSVVDSQRLLTLLA</sequence>
<dbReference type="InterPro" id="IPR050272">
    <property type="entry name" value="Isochorismatase-like_hydrls"/>
</dbReference>
<dbReference type="AlphaFoldDB" id="A0A4Z0BX17"/>
<feature type="domain" description="Isochorismatase-like" evidence="2">
    <location>
        <begin position="18"/>
        <end position="204"/>
    </location>
</feature>
<dbReference type="GO" id="GO:0016787">
    <property type="term" value="F:hydrolase activity"/>
    <property type="evidence" value="ECO:0007669"/>
    <property type="project" value="UniProtKB-KW"/>
</dbReference>
<keyword evidence="1 3" id="KW-0378">Hydrolase</keyword>
<evidence type="ECO:0000259" key="2">
    <source>
        <dbReference type="Pfam" id="PF00857"/>
    </source>
</evidence>
<keyword evidence="4" id="KW-1185">Reference proteome</keyword>
<dbReference type="PANTHER" id="PTHR43540">
    <property type="entry name" value="PEROXYUREIDOACRYLATE/UREIDOACRYLATE AMIDOHYDROLASE-RELATED"/>
    <property type="match status" value="1"/>
</dbReference>